<evidence type="ECO:0000313" key="6">
    <source>
        <dbReference type="Proteomes" id="UP001321700"/>
    </source>
</evidence>
<dbReference type="InterPro" id="IPR029787">
    <property type="entry name" value="Nucleotide_cyclase"/>
</dbReference>
<dbReference type="InterPro" id="IPR035965">
    <property type="entry name" value="PAS-like_dom_sf"/>
</dbReference>
<dbReference type="Gene3D" id="3.30.70.270">
    <property type="match status" value="1"/>
</dbReference>
<dbReference type="Pfam" id="PF13188">
    <property type="entry name" value="PAS_8"/>
    <property type="match status" value="1"/>
</dbReference>
<reference evidence="5 6" key="1">
    <citation type="submission" date="2023-08" db="EMBL/GenBank/DDBJ databases">
        <title>Rhodoferax potami sp. nov. and Rhodoferax mekongensis sp. nov., isolated from the Mekong River in Thailand.</title>
        <authorList>
            <person name="Kitikhun S."/>
            <person name="Charoenyingcharoen P."/>
            <person name="Siriarchawattana P."/>
            <person name="Likhitrattanapisal S."/>
            <person name="Nilsakha T."/>
            <person name="Chanpet A."/>
            <person name="Rattanawaree P."/>
            <person name="Ingsriswang S."/>
        </authorList>
    </citation>
    <scope>NUCLEOTIDE SEQUENCE [LARGE SCALE GENOMIC DNA]</scope>
    <source>
        <strain evidence="5 6">TBRC 17660</strain>
    </source>
</reference>
<dbReference type="InterPro" id="IPR043128">
    <property type="entry name" value="Rev_trsase/Diguanyl_cyclase"/>
</dbReference>
<dbReference type="PANTHER" id="PTHR44757">
    <property type="entry name" value="DIGUANYLATE CYCLASE DGCP"/>
    <property type="match status" value="1"/>
</dbReference>
<dbReference type="CDD" id="cd01949">
    <property type="entry name" value="GGDEF"/>
    <property type="match status" value="1"/>
</dbReference>
<feature type="domain" description="PAC" evidence="2">
    <location>
        <begin position="497"/>
        <end position="551"/>
    </location>
</feature>
<dbReference type="Proteomes" id="UP001321700">
    <property type="component" value="Unassembled WGS sequence"/>
</dbReference>
<organism evidence="5 6">
    <name type="scientific">Rhodoferax potami</name>
    <dbReference type="NCBI Taxonomy" id="3068338"/>
    <lineage>
        <taxon>Bacteria</taxon>
        <taxon>Pseudomonadati</taxon>
        <taxon>Pseudomonadota</taxon>
        <taxon>Betaproteobacteria</taxon>
        <taxon>Burkholderiales</taxon>
        <taxon>Comamonadaceae</taxon>
        <taxon>Rhodoferax</taxon>
    </lineage>
</organism>
<feature type="domain" description="GGDEF" evidence="4">
    <location>
        <begin position="583"/>
        <end position="721"/>
    </location>
</feature>
<dbReference type="SMART" id="SM00091">
    <property type="entry name" value="PAS"/>
    <property type="match status" value="2"/>
</dbReference>
<dbReference type="Pfam" id="PF13426">
    <property type="entry name" value="PAS_9"/>
    <property type="match status" value="1"/>
</dbReference>
<feature type="domain" description="EAL" evidence="3">
    <location>
        <begin position="730"/>
        <end position="979"/>
    </location>
</feature>
<dbReference type="NCBIfam" id="TIGR00254">
    <property type="entry name" value="GGDEF"/>
    <property type="match status" value="1"/>
</dbReference>
<dbReference type="PROSITE" id="PS50112">
    <property type="entry name" value="PAS"/>
    <property type="match status" value="1"/>
</dbReference>
<accession>A0ABU3KJ71</accession>
<dbReference type="Pfam" id="PF08447">
    <property type="entry name" value="PAS_3"/>
    <property type="match status" value="1"/>
</dbReference>
<dbReference type="InterPro" id="IPR000160">
    <property type="entry name" value="GGDEF_dom"/>
</dbReference>
<dbReference type="PROSITE" id="PS50887">
    <property type="entry name" value="GGDEF"/>
    <property type="match status" value="1"/>
</dbReference>
<comment type="caution">
    <text evidence="5">The sequence shown here is derived from an EMBL/GenBank/DDBJ whole genome shotgun (WGS) entry which is preliminary data.</text>
</comment>
<name>A0ABU3KJ71_9BURK</name>
<gene>
    <name evidence="5" type="ORF">RAE19_03545</name>
</gene>
<dbReference type="SMART" id="SM00267">
    <property type="entry name" value="GGDEF"/>
    <property type="match status" value="1"/>
</dbReference>
<dbReference type="PANTHER" id="PTHR44757:SF2">
    <property type="entry name" value="BIOFILM ARCHITECTURE MAINTENANCE PROTEIN MBAA"/>
    <property type="match status" value="1"/>
</dbReference>
<evidence type="ECO:0000259" key="4">
    <source>
        <dbReference type="PROSITE" id="PS50887"/>
    </source>
</evidence>
<dbReference type="InterPro" id="IPR001633">
    <property type="entry name" value="EAL_dom"/>
</dbReference>
<dbReference type="Gene3D" id="3.30.450.20">
    <property type="entry name" value="PAS domain"/>
    <property type="match status" value="4"/>
</dbReference>
<feature type="domain" description="PAC" evidence="2">
    <location>
        <begin position="373"/>
        <end position="424"/>
    </location>
</feature>
<dbReference type="SUPFAM" id="SSF55073">
    <property type="entry name" value="Nucleotide cyclase"/>
    <property type="match status" value="1"/>
</dbReference>
<dbReference type="SUPFAM" id="SSF55785">
    <property type="entry name" value="PYP-like sensor domain (PAS domain)"/>
    <property type="match status" value="4"/>
</dbReference>
<feature type="domain" description="PAS" evidence="1">
    <location>
        <begin position="319"/>
        <end position="370"/>
    </location>
</feature>
<evidence type="ECO:0000259" key="2">
    <source>
        <dbReference type="PROSITE" id="PS50113"/>
    </source>
</evidence>
<protein>
    <submittedName>
        <fullName evidence="5">EAL domain-containing protein</fullName>
    </submittedName>
</protein>
<dbReference type="SMART" id="SM00052">
    <property type="entry name" value="EAL"/>
    <property type="match status" value="1"/>
</dbReference>
<dbReference type="Pfam" id="PF00990">
    <property type="entry name" value="GGDEF"/>
    <property type="match status" value="1"/>
</dbReference>
<dbReference type="Pfam" id="PF00563">
    <property type="entry name" value="EAL"/>
    <property type="match status" value="1"/>
</dbReference>
<dbReference type="CDD" id="cd01948">
    <property type="entry name" value="EAL"/>
    <property type="match status" value="1"/>
</dbReference>
<dbReference type="EMBL" id="JAVBIK010000001">
    <property type="protein sequence ID" value="MDT7517819.1"/>
    <property type="molecule type" value="Genomic_DNA"/>
</dbReference>
<dbReference type="Gene3D" id="3.20.20.450">
    <property type="entry name" value="EAL domain"/>
    <property type="match status" value="1"/>
</dbReference>
<evidence type="ECO:0000313" key="5">
    <source>
        <dbReference type="EMBL" id="MDT7517819.1"/>
    </source>
</evidence>
<dbReference type="InterPro" id="IPR000700">
    <property type="entry name" value="PAS-assoc_C"/>
</dbReference>
<dbReference type="InterPro" id="IPR001610">
    <property type="entry name" value="PAC"/>
</dbReference>
<dbReference type="CDD" id="cd00130">
    <property type="entry name" value="PAS"/>
    <property type="match status" value="1"/>
</dbReference>
<dbReference type="SMART" id="SM00086">
    <property type="entry name" value="PAC"/>
    <property type="match status" value="4"/>
</dbReference>
<keyword evidence="6" id="KW-1185">Reference proteome</keyword>
<dbReference type="InterPro" id="IPR013655">
    <property type="entry name" value="PAS_fold_3"/>
</dbReference>
<sequence>MSENAASGDAVPLTELDGLRTANASLERVNRRQFDMLQALFLHSPAAISLQSVEDGRFVDVNIQWQRLTGYSWEQATSSTSLGLGFWPDIESRNRALAELEQDPSLSGVEINFINARGENMLLEWRGSVMQIAGESFLLAYLIDITAQRVAQEAVVEGEHALQEANDDLRGQVELYEETEKLAQAGHWIVPQGHSNPRWSRGLFQMARIPWTEKIGPDVWEAGLHKEDRANYLAAREAMDGRLAEFRWTCRDGDVRWWRSRMHRYHRQDGSYVDFGVVQDFTEEALAEQVLQQRLDVIQRLTSRLPEMVFQFEMFTRDSGRFVFVSDACSDIFGVTPEEARANPANVFRLVHSDDIIQTLKSMNAAASDGMTWAQEFRIRRKDGTVRSLFGKAIVFLEPTGRFNAYGSLTDVTEHKASLAVLQESEARFRALTELSSDWYWEQDTDHRFIRFDGALQAGKTKTGERNIGLTRWDAGAINMTDADWQAHRALLDARLPFYELELCDHDADGVVFWISVSGAPIFDSHGVFKGYRGIGRSITERKADEAKIERLAFYDVLTDLPNRRLLQDHLQYAVAACARGRLHGALLFIDLDNFKDLNDTRGHDVGDRLLTLVARRLQACVRESDTVARLGGDEFIVLLQDLDGTAAQAGLQAEAVGQKILLQLNAPYDLPGGPHHSTPSLGIVLIHGQRQSVDELLKQADLAMYEAKAAGRNTLRFFDPAMQLMVAQRAELESDLRLGLKRGELMLYYQPVVDANRAVVGAEALLRWLHPGRGLVSPLEFVPLAEQTGLIIPVGVWVLQTACAQLAQWASDPLTAHLTVAVNVSARQFRQDEFVSQVQGALQQTGADPKLLKLELTESLLLTDTQDAIMKMAALRSLGVRFALDDFGTGYSSLSYLKMLPLQQLKIDQSFVRDVLTDHNDAAIARTVLALGRSLGFDVVAEGVETEGQRQFLLDQGCTLFQGYLFGRPVPVAEFRFN</sequence>
<dbReference type="InterPro" id="IPR000014">
    <property type="entry name" value="PAS"/>
</dbReference>
<dbReference type="InterPro" id="IPR052155">
    <property type="entry name" value="Biofilm_reg_signaling"/>
</dbReference>
<dbReference type="PROSITE" id="PS50883">
    <property type="entry name" value="EAL"/>
    <property type="match status" value="1"/>
</dbReference>
<evidence type="ECO:0000259" key="3">
    <source>
        <dbReference type="PROSITE" id="PS50883"/>
    </source>
</evidence>
<dbReference type="PROSITE" id="PS50113">
    <property type="entry name" value="PAC"/>
    <property type="match status" value="2"/>
</dbReference>
<dbReference type="SUPFAM" id="SSF141868">
    <property type="entry name" value="EAL domain-like"/>
    <property type="match status" value="1"/>
</dbReference>
<dbReference type="InterPro" id="IPR035919">
    <property type="entry name" value="EAL_sf"/>
</dbReference>
<dbReference type="NCBIfam" id="TIGR00229">
    <property type="entry name" value="sensory_box"/>
    <property type="match status" value="3"/>
</dbReference>
<dbReference type="RefSeq" id="WP_313873620.1">
    <property type="nucleotide sequence ID" value="NZ_JAVBIK010000001.1"/>
</dbReference>
<proteinExistence type="predicted"/>
<evidence type="ECO:0000259" key="1">
    <source>
        <dbReference type="PROSITE" id="PS50112"/>
    </source>
</evidence>